<dbReference type="EMBL" id="LR796207">
    <property type="protein sequence ID" value="CAB4126584.1"/>
    <property type="molecule type" value="Genomic_DNA"/>
</dbReference>
<proteinExistence type="predicted"/>
<accession>A0A6J5KVZ2</accession>
<reference evidence="1" key="1">
    <citation type="submission" date="2020-04" db="EMBL/GenBank/DDBJ databases">
        <authorList>
            <person name="Chiriac C."/>
            <person name="Salcher M."/>
            <person name="Ghai R."/>
            <person name="Kavagutti S V."/>
        </authorList>
    </citation>
    <scope>NUCLEOTIDE SEQUENCE</scope>
</reference>
<name>A0A6J5KVZ2_9CAUD</name>
<evidence type="ECO:0000313" key="1">
    <source>
        <dbReference type="EMBL" id="CAB4126584.1"/>
    </source>
</evidence>
<sequence length="164" mass="18578">MIGITLSGTEYRILRGIGKLRHEKTSEQAIENIQSQKDPIEISIQGVITEYAVAKFLNLNFDLDCDYRTFGADLIGHRGTLIEVKSTETVGGNLNAVKKSLSKPCDVFVLTEIHSTHVAIVGWIQRERFLVEKNIRQGRLGLYYSVSQSELYPFYEPSDKKALW</sequence>
<organism evidence="1">
    <name type="scientific">uncultured Caudovirales phage</name>
    <dbReference type="NCBI Taxonomy" id="2100421"/>
    <lineage>
        <taxon>Viruses</taxon>
        <taxon>Duplodnaviria</taxon>
        <taxon>Heunggongvirae</taxon>
        <taxon>Uroviricota</taxon>
        <taxon>Caudoviricetes</taxon>
        <taxon>Peduoviridae</taxon>
        <taxon>Maltschvirus</taxon>
        <taxon>Maltschvirus maltsch</taxon>
    </lineage>
</organism>
<protein>
    <submittedName>
        <fullName evidence="1">Uncharacterized protein</fullName>
    </submittedName>
</protein>
<gene>
    <name evidence="1" type="ORF">UFOVP79_4</name>
</gene>